<dbReference type="Pfam" id="PF02086">
    <property type="entry name" value="MethyltransfD12"/>
    <property type="match status" value="1"/>
</dbReference>
<dbReference type="PIRSF" id="PIRSF000398">
    <property type="entry name" value="M_m6A_EcoRV"/>
    <property type="match status" value="1"/>
</dbReference>
<dbReference type="Gene3D" id="3.40.50.150">
    <property type="entry name" value="Vaccinia Virus protein VP39"/>
    <property type="match status" value="1"/>
</dbReference>
<keyword evidence="7" id="KW-0614">Plasmid</keyword>
<dbReference type="SUPFAM" id="SSF53335">
    <property type="entry name" value="S-adenosyl-L-methionine-dependent methyltransferases"/>
    <property type="match status" value="1"/>
</dbReference>
<gene>
    <name evidence="7" type="ORF">DEW08_30315</name>
</gene>
<dbReference type="OrthoDB" id="9805629at2"/>
<dbReference type="RefSeq" id="WP_109334501.1">
    <property type="nucleotide sequence ID" value="NZ_CP029360.1"/>
</dbReference>
<evidence type="ECO:0000256" key="4">
    <source>
        <dbReference type="ARBA" id="ARBA00022679"/>
    </source>
</evidence>
<comment type="similarity">
    <text evidence="1">Belongs to the N(4)/N(6)-methyltransferase family.</text>
</comment>
<comment type="catalytic activity">
    <reaction evidence="6">
        <text>a 2'-deoxyadenosine in DNA + S-adenosyl-L-methionine = an N(6)-methyl-2'-deoxyadenosine in DNA + S-adenosyl-L-homocysteine + H(+)</text>
        <dbReference type="Rhea" id="RHEA:15197"/>
        <dbReference type="Rhea" id="RHEA-COMP:12418"/>
        <dbReference type="Rhea" id="RHEA-COMP:12419"/>
        <dbReference type="ChEBI" id="CHEBI:15378"/>
        <dbReference type="ChEBI" id="CHEBI:57856"/>
        <dbReference type="ChEBI" id="CHEBI:59789"/>
        <dbReference type="ChEBI" id="CHEBI:90615"/>
        <dbReference type="ChEBI" id="CHEBI:90616"/>
        <dbReference type="EC" id="2.1.1.72"/>
    </reaction>
</comment>
<keyword evidence="5" id="KW-0949">S-adenosyl-L-methionine</keyword>
<geneLocation type="plasmid" evidence="7 8">
    <name>unnamed5</name>
</geneLocation>
<accession>A0A2S2D0N4</accession>
<dbReference type="GO" id="GO:0043565">
    <property type="term" value="F:sequence-specific DNA binding"/>
    <property type="evidence" value="ECO:0007669"/>
    <property type="project" value="TreeGrafter"/>
</dbReference>
<dbReference type="Proteomes" id="UP000245629">
    <property type="component" value="Plasmid unnamed5"/>
</dbReference>
<keyword evidence="4 7" id="KW-0808">Transferase</keyword>
<dbReference type="InterPro" id="IPR023095">
    <property type="entry name" value="Ade_MeTrfase_dom_2"/>
</dbReference>
<proteinExistence type="inferred from homology"/>
<dbReference type="KEGG" id="azz:DEW08_30315"/>
<protein>
    <recommendedName>
        <fullName evidence="2">site-specific DNA-methyltransferase (adenine-specific)</fullName>
        <ecNumber evidence="2">2.1.1.72</ecNumber>
    </recommendedName>
</protein>
<evidence type="ECO:0000256" key="6">
    <source>
        <dbReference type="ARBA" id="ARBA00047942"/>
    </source>
</evidence>
<organism evidence="7 8">
    <name type="scientific">Azospirillum thermophilum</name>
    <dbReference type="NCBI Taxonomy" id="2202148"/>
    <lineage>
        <taxon>Bacteria</taxon>
        <taxon>Pseudomonadati</taxon>
        <taxon>Pseudomonadota</taxon>
        <taxon>Alphaproteobacteria</taxon>
        <taxon>Rhodospirillales</taxon>
        <taxon>Azospirillaceae</taxon>
        <taxon>Azospirillum</taxon>
    </lineage>
</organism>
<dbReference type="GO" id="GO:0032259">
    <property type="term" value="P:methylation"/>
    <property type="evidence" value="ECO:0007669"/>
    <property type="project" value="UniProtKB-KW"/>
</dbReference>
<evidence type="ECO:0000313" key="8">
    <source>
        <dbReference type="Proteomes" id="UP000245629"/>
    </source>
</evidence>
<dbReference type="PANTHER" id="PTHR30481">
    <property type="entry name" value="DNA ADENINE METHYLASE"/>
    <property type="match status" value="1"/>
</dbReference>
<evidence type="ECO:0000256" key="2">
    <source>
        <dbReference type="ARBA" id="ARBA00011900"/>
    </source>
</evidence>
<dbReference type="PANTHER" id="PTHR30481:SF4">
    <property type="entry name" value="SITE-SPECIFIC DNA-METHYLTRANSFERASE (ADENINE-SPECIFIC)"/>
    <property type="match status" value="1"/>
</dbReference>
<name>A0A2S2D0N4_9PROT</name>
<keyword evidence="3 7" id="KW-0489">Methyltransferase</keyword>
<dbReference type="EC" id="2.1.1.72" evidence="2"/>
<dbReference type="Gene3D" id="1.10.1020.10">
    <property type="entry name" value="Adenine-specific Methyltransferase, Domain 2"/>
    <property type="match status" value="1"/>
</dbReference>
<evidence type="ECO:0000256" key="5">
    <source>
        <dbReference type="ARBA" id="ARBA00022691"/>
    </source>
</evidence>
<dbReference type="GO" id="GO:0006298">
    <property type="term" value="P:mismatch repair"/>
    <property type="evidence" value="ECO:0007669"/>
    <property type="project" value="TreeGrafter"/>
</dbReference>
<dbReference type="AlphaFoldDB" id="A0A2S2D0N4"/>
<dbReference type="REBASE" id="252127">
    <property type="entry name" value="M.Asp70021ORF30315P"/>
</dbReference>
<sequence>MEVTTRAVRPVSPVAGYIGGKRNLARRLVPLLSSIPHRCYAEPFVGMGGIFLRRDQAPPAEVINDWSTDVATLFRILQRHYEAFMGELKYKLTSRAEFHRLMDSDPDTLTDLERAARFLYLQRTSYGGKVAGRTFGVDPGGGARFDVTKLGAVLEAVHERLAGVVIERLPYAEFIRRYDRPDTLFYLDPPYWGCEADYGRGLFDRADFATLADLLAALQGRFVLSINDRPEVRELFSGFAMAAVPTTYTVGGGAGKTVGELVITNHPACLELLAAG</sequence>
<evidence type="ECO:0000256" key="1">
    <source>
        <dbReference type="ARBA" id="ARBA00006594"/>
    </source>
</evidence>
<dbReference type="EMBL" id="CP029360">
    <property type="protein sequence ID" value="AWK90312.1"/>
    <property type="molecule type" value="Genomic_DNA"/>
</dbReference>
<evidence type="ECO:0000313" key="7">
    <source>
        <dbReference type="EMBL" id="AWK90312.1"/>
    </source>
</evidence>
<keyword evidence="8" id="KW-1185">Reference proteome</keyword>
<dbReference type="InterPro" id="IPR012327">
    <property type="entry name" value="MeTrfase_D12"/>
</dbReference>
<dbReference type="PRINTS" id="PR00505">
    <property type="entry name" value="D12N6MTFRASE"/>
</dbReference>
<reference evidence="8" key="1">
    <citation type="submission" date="2018-05" db="EMBL/GenBank/DDBJ databases">
        <title>Azospirillum thermophila sp. nov., a novel isolated from hot spring.</title>
        <authorList>
            <person name="Zhao Z."/>
        </authorList>
    </citation>
    <scope>NUCLEOTIDE SEQUENCE [LARGE SCALE GENOMIC DNA]</scope>
    <source>
        <strain evidence="8">CFH 70021</strain>
        <plasmid evidence="8">unnamed5</plasmid>
    </source>
</reference>
<dbReference type="GO" id="GO:0009307">
    <property type="term" value="P:DNA restriction-modification system"/>
    <property type="evidence" value="ECO:0007669"/>
    <property type="project" value="InterPro"/>
</dbReference>
<evidence type="ECO:0000256" key="3">
    <source>
        <dbReference type="ARBA" id="ARBA00022603"/>
    </source>
</evidence>
<dbReference type="InterPro" id="IPR012263">
    <property type="entry name" value="M_m6A_EcoRV"/>
</dbReference>
<dbReference type="GO" id="GO:1904047">
    <property type="term" value="F:S-adenosyl-L-methionine binding"/>
    <property type="evidence" value="ECO:0007669"/>
    <property type="project" value="TreeGrafter"/>
</dbReference>
<dbReference type="GO" id="GO:0009007">
    <property type="term" value="F:site-specific DNA-methyltransferase (adenine-specific) activity"/>
    <property type="evidence" value="ECO:0007669"/>
    <property type="project" value="UniProtKB-EC"/>
</dbReference>
<dbReference type="InterPro" id="IPR029063">
    <property type="entry name" value="SAM-dependent_MTases_sf"/>
</dbReference>